<dbReference type="Pfam" id="PF13177">
    <property type="entry name" value="DNA_pol3_delta2"/>
    <property type="match status" value="1"/>
</dbReference>
<evidence type="ECO:0000313" key="2">
    <source>
        <dbReference type="Proteomes" id="UP000010433"/>
    </source>
</evidence>
<dbReference type="AlphaFoldDB" id="L1MYR0"/>
<dbReference type="EMBL" id="AMEP01000163">
    <property type="protein sequence ID" value="EKX96217.1"/>
    <property type="molecule type" value="Genomic_DNA"/>
</dbReference>
<dbReference type="PANTHER" id="PTHR11669">
    <property type="entry name" value="REPLICATION FACTOR C / DNA POLYMERASE III GAMMA-TAU SUBUNIT"/>
    <property type="match status" value="1"/>
</dbReference>
<dbReference type="RefSeq" id="WP_009161324.1">
    <property type="nucleotide sequence ID" value="NZ_KB290963.1"/>
</dbReference>
<dbReference type="GO" id="GO:0006261">
    <property type="term" value="P:DNA-templated DNA replication"/>
    <property type="evidence" value="ECO:0007669"/>
    <property type="project" value="TreeGrafter"/>
</dbReference>
<organism evidence="1 2">
    <name type="scientific">Hoylesella saccharolytica F0055</name>
    <dbReference type="NCBI Taxonomy" id="1127699"/>
    <lineage>
        <taxon>Bacteria</taxon>
        <taxon>Pseudomonadati</taxon>
        <taxon>Bacteroidota</taxon>
        <taxon>Bacteroidia</taxon>
        <taxon>Bacteroidales</taxon>
        <taxon>Prevotellaceae</taxon>
        <taxon>Hoylesella</taxon>
    </lineage>
</organism>
<gene>
    <name evidence="1" type="ORF">HMPREF9151_02464</name>
</gene>
<keyword evidence="2" id="KW-1185">Reference proteome</keyword>
<dbReference type="PANTHER" id="PTHR11669:SF8">
    <property type="entry name" value="DNA POLYMERASE III SUBUNIT DELTA"/>
    <property type="match status" value="1"/>
</dbReference>
<dbReference type="PATRIC" id="fig|1127699.3.peg.2258"/>
<protein>
    <submittedName>
        <fullName evidence="1">Putative DNA polymerase III, delta' subunit</fullName>
    </submittedName>
</protein>
<accession>L1MYR0</accession>
<comment type="caution">
    <text evidence="1">The sequence shown here is derived from an EMBL/GenBank/DDBJ whole genome shotgun (WGS) entry which is preliminary data.</text>
</comment>
<dbReference type="STRING" id="1127699.HMPREF9151_02464"/>
<name>L1MYR0_9BACT</name>
<dbReference type="Gene3D" id="3.40.50.300">
    <property type="entry name" value="P-loop containing nucleotide triphosphate hydrolases"/>
    <property type="match status" value="1"/>
</dbReference>
<dbReference type="SUPFAM" id="SSF52540">
    <property type="entry name" value="P-loop containing nucleoside triphosphate hydrolases"/>
    <property type="match status" value="1"/>
</dbReference>
<dbReference type="Proteomes" id="UP000010433">
    <property type="component" value="Unassembled WGS sequence"/>
</dbReference>
<proteinExistence type="predicted"/>
<evidence type="ECO:0000313" key="1">
    <source>
        <dbReference type="EMBL" id="EKX96217.1"/>
    </source>
</evidence>
<dbReference type="InterPro" id="IPR027417">
    <property type="entry name" value="P-loop_NTPase"/>
</dbReference>
<sequence length="379" mass="43568">MSWSEVIGQEEARQRLLRMEKEGRLPHAMLFCGPSGSGKMALALAFASHLLCDEHDKVDDSCGHCASCAMLKTFEHPDLHFSYPVIRPTGTSSEHKMTSDDFAKEWHEMLRNGSYITIDGWLEAMGAANQQAQIGVGESDLLLKKLSLKSSQGGYKVCLIWLPERMNAECANKLLKLLEEPPLQTVFMMICEAPEQLLDTIRSRTQRIDIKRIDTAAIEQALVTQRNIELEAARRIARVANGSWTKALEQLNADNENRQFLEVFISLMRLAYMRNIKELKKWSEMVAGYGRERQIRLLHYFARMMRENFMYNFGNPELTYMTSEEENFSKNFARFVNERNIIELSDLLNLTIRDIGQNANAKIVFFDFAIKMIMYIKNA</sequence>
<dbReference type="OrthoDB" id="9811073at2"/>
<dbReference type="HOGENOM" id="CLU_006229_4_2_10"/>
<reference evidence="1 2" key="1">
    <citation type="submission" date="2012-05" db="EMBL/GenBank/DDBJ databases">
        <authorList>
            <person name="Weinstock G."/>
            <person name="Sodergren E."/>
            <person name="Lobos E.A."/>
            <person name="Fulton L."/>
            <person name="Fulton R."/>
            <person name="Courtney L."/>
            <person name="Fronick C."/>
            <person name="O'Laughlin M."/>
            <person name="Godfrey J."/>
            <person name="Wilson R.M."/>
            <person name="Miner T."/>
            <person name="Farmer C."/>
            <person name="Delehaunty K."/>
            <person name="Cordes M."/>
            <person name="Minx P."/>
            <person name="Tomlinson C."/>
            <person name="Chen J."/>
            <person name="Wollam A."/>
            <person name="Pepin K.H."/>
            <person name="Bhonagiri V."/>
            <person name="Zhang X."/>
            <person name="Suruliraj S."/>
            <person name="Warren W."/>
            <person name="Mitreva M."/>
            <person name="Mardis E.R."/>
            <person name="Wilson R.K."/>
        </authorList>
    </citation>
    <scope>NUCLEOTIDE SEQUENCE [LARGE SCALE GENOMIC DNA]</scope>
    <source>
        <strain evidence="1 2">F0055</strain>
    </source>
</reference>
<dbReference type="InterPro" id="IPR050238">
    <property type="entry name" value="DNA_Rep/Repair_Clamp_Loader"/>
</dbReference>